<protein>
    <submittedName>
        <fullName evidence="1">Uncharacterized protein</fullName>
    </submittedName>
</protein>
<comment type="caution">
    <text evidence="1">The sequence shown here is derived from an EMBL/GenBank/DDBJ whole genome shotgun (WGS) entry which is preliminary data.</text>
</comment>
<gene>
    <name evidence="1" type="ORF">Pint_31843</name>
</gene>
<reference evidence="2" key="1">
    <citation type="journal article" date="2023" name="G3 (Bethesda)">
        <title>Genome assembly and association tests identify interacting loci associated with vigor, precocity, and sex in interspecific pistachio rootstocks.</title>
        <authorList>
            <person name="Palmer W."/>
            <person name="Jacygrad E."/>
            <person name="Sagayaradj S."/>
            <person name="Cavanaugh K."/>
            <person name="Han R."/>
            <person name="Bertier L."/>
            <person name="Beede B."/>
            <person name="Kafkas S."/>
            <person name="Golino D."/>
            <person name="Preece J."/>
            <person name="Michelmore R."/>
        </authorList>
    </citation>
    <scope>NUCLEOTIDE SEQUENCE [LARGE SCALE GENOMIC DNA]</scope>
</reference>
<evidence type="ECO:0000313" key="1">
    <source>
        <dbReference type="EMBL" id="KAJ0020238.1"/>
    </source>
</evidence>
<dbReference type="EMBL" id="CM047746">
    <property type="protein sequence ID" value="KAJ0020238.1"/>
    <property type="molecule type" value="Genomic_DNA"/>
</dbReference>
<proteinExistence type="predicted"/>
<name>A0ACC0XMN9_9ROSI</name>
<organism evidence="1 2">
    <name type="scientific">Pistacia integerrima</name>
    <dbReference type="NCBI Taxonomy" id="434235"/>
    <lineage>
        <taxon>Eukaryota</taxon>
        <taxon>Viridiplantae</taxon>
        <taxon>Streptophyta</taxon>
        <taxon>Embryophyta</taxon>
        <taxon>Tracheophyta</taxon>
        <taxon>Spermatophyta</taxon>
        <taxon>Magnoliopsida</taxon>
        <taxon>eudicotyledons</taxon>
        <taxon>Gunneridae</taxon>
        <taxon>Pentapetalae</taxon>
        <taxon>rosids</taxon>
        <taxon>malvids</taxon>
        <taxon>Sapindales</taxon>
        <taxon>Anacardiaceae</taxon>
        <taxon>Pistacia</taxon>
    </lineage>
</organism>
<evidence type="ECO:0000313" key="2">
    <source>
        <dbReference type="Proteomes" id="UP001163603"/>
    </source>
</evidence>
<keyword evidence="2" id="KW-1185">Reference proteome</keyword>
<dbReference type="Proteomes" id="UP001163603">
    <property type="component" value="Chromosome 11"/>
</dbReference>
<sequence length="118" mass="13329">MPLSHAYDMDKPFVSPLDVPVAEEKEEENHVETHQVEKSEPFQIGKSELSGSLVVEPKEEQTCQDEISILVNDKPSQSLDWFLEGIVSLFCDALSELLPETDSIFWDCTNRLGLCCWG</sequence>
<accession>A0ACC0XMN9</accession>